<organism evidence="5 6">
    <name type="scientific">Magnaporthiopsis poae (strain ATCC 64411 / 73-15)</name>
    <name type="common">Kentucky bluegrass fungus</name>
    <name type="synonym">Magnaporthe poae</name>
    <dbReference type="NCBI Taxonomy" id="644358"/>
    <lineage>
        <taxon>Eukaryota</taxon>
        <taxon>Fungi</taxon>
        <taxon>Dikarya</taxon>
        <taxon>Ascomycota</taxon>
        <taxon>Pezizomycotina</taxon>
        <taxon>Sordariomycetes</taxon>
        <taxon>Sordariomycetidae</taxon>
        <taxon>Magnaporthales</taxon>
        <taxon>Magnaporthaceae</taxon>
        <taxon>Magnaporthiopsis</taxon>
    </lineage>
</organism>
<feature type="compositionally biased region" description="Basic and acidic residues" evidence="1">
    <location>
        <begin position="349"/>
        <end position="372"/>
    </location>
</feature>
<sequence length="559" mass="63852">MEAVAAVGLAAAIAQFAQLCLGIVTETNAIYQSFHNRSSTAAQAEPWILLTRNMVKLRATHSMQGADTDPELNALYTMAITAGEDLVRLRDKCTCSCRGIRESLKVAMCSRRLEREIKALTERLDHLCAAIGVCLAEISRRQLRVIGAAQEASFEEMKEKLGSLQRDVKLLADHNAQRPKELGYAWEYGSLAADHILVDCGLGQPFYLPPDLCDSKEVLQSVLRVKFSGKERSKLPGHPQINKGHFLCYNWAETELVSDSTWSLYFRPGSRVKLSFAMTVCFELASGKCLRCKKPLSHKTWPTRCNSCKLTVHQEPPENLWTGMHDTSLEHSSKAWHRHQRATRLRSTRQRENSIDWQEDKDASKPREDRSRSIGGTGSVMEEEVPTVDLVCHRLSVFWEPISDKTHRYLLCHCIARHSAPSRLDPDAEITFYVPVVCPRHNPRGVTFKDYGDKDYYKDGYFAKHYGGYEVFCAVIFYFYPLIWRGLGGEDFFKSDDAIRVRESMAEAEFEEKYSKYTHDVFKQVMEWHPGGKLFGGRRWMRGSRILSTTGRKKRMTKW</sequence>
<dbReference type="AlphaFoldDB" id="A0A0C4DWE8"/>
<feature type="region of interest" description="Disordered" evidence="1">
    <location>
        <begin position="332"/>
        <end position="379"/>
    </location>
</feature>
<feature type="signal peptide" evidence="2">
    <location>
        <begin position="1"/>
        <end position="22"/>
    </location>
</feature>
<accession>A0A0C4DWE8</accession>
<dbReference type="EnsemblFungi" id="MAPG_04324T0">
    <property type="protein sequence ID" value="MAPG_04324T0"/>
    <property type="gene ID" value="MAPG_04324"/>
</dbReference>
<reference evidence="6" key="1">
    <citation type="submission" date="2010-05" db="EMBL/GenBank/DDBJ databases">
        <title>The genome sequence of Magnaporthe poae strain ATCC 64411.</title>
        <authorList>
            <person name="Ma L.-J."/>
            <person name="Dead R."/>
            <person name="Young S."/>
            <person name="Zeng Q."/>
            <person name="Koehrsen M."/>
            <person name="Alvarado L."/>
            <person name="Berlin A."/>
            <person name="Chapman S.B."/>
            <person name="Chen Z."/>
            <person name="Freedman E."/>
            <person name="Gellesch M."/>
            <person name="Goldberg J."/>
            <person name="Griggs A."/>
            <person name="Gujja S."/>
            <person name="Heilman E.R."/>
            <person name="Heiman D."/>
            <person name="Hepburn T."/>
            <person name="Howarth C."/>
            <person name="Jen D."/>
            <person name="Larson L."/>
            <person name="Mehta T."/>
            <person name="Neiman D."/>
            <person name="Pearson M."/>
            <person name="Roberts A."/>
            <person name="Saif S."/>
            <person name="Shea T."/>
            <person name="Shenoy N."/>
            <person name="Sisk P."/>
            <person name="Stolte C."/>
            <person name="Sykes S."/>
            <person name="Walk T."/>
            <person name="White J."/>
            <person name="Yandava C."/>
            <person name="Haas B."/>
            <person name="Nusbaum C."/>
            <person name="Birren B."/>
        </authorList>
    </citation>
    <scope>NUCLEOTIDE SEQUENCE [LARGE SCALE GENOMIC DNA]</scope>
    <source>
        <strain evidence="6">ATCC 64411 / 73-15</strain>
    </source>
</reference>
<dbReference type="EMBL" id="GL876968">
    <property type="protein sequence ID" value="KLU85296.1"/>
    <property type="molecule type" value="Genomic_DNA"/>
</dbReference>
<reference evidence="5" key="5">
    <citation type="submission" date="2015-06" db="UniProtKB">
        <authorList>
            <consortium name="EnsemblFungi"/>
        </authorList>
    </citation>
    <scope>IDENTIFICATION</scope>
    <source>
        <strain evidence="5">ATCC 64411</strain>
    </source>
</reference>
<dbReference type="VEuPathDB" id="FungiDB:MAPG_04324"/>
<keyword evidence="6" id="KW-1185">Reference proteome</keyword>
<evidence type="ECO:0000259" key="3">
    <source>
        <dbReference type="Pfam" id="PF22893"/>
    </source>
</evidence>
<evidence type="ECO:0000313" key="6">
    <source>
        <dbReference type="Proteomes" id="UP000011715"/>
    </source>
</evidence>
<dbReference type="Pfam" id="PF22893">
    <property type="entry name" value="ULD_2"/>
    <property type="match status" value="1"/>
</dbReference>
<evidence type="ECO:0000313" key="5">
    <source>
        <dbReference type="EnsemblFungi" id="MAPG_04324T0"/>
    </source>
</evidence>
<dbReference type="OrthoDB" id="3200163at2759"/>
<reference evidence="4" key="3">
    <citation type="submission" date="2011-03" db="EMBL/GenBank/DDBJ databases">
        <title>Annotation of Magnaporthe poae ATCC 64411.</title>
        <authorList>
            <person name="Ma L.-J."/>
            <person name="Dead R."/>
            <person name="Young S.K."/>
            <person name="Zeng Q."/>
            <person name="Gargeya S."/>
            <person name="Fitzgerald M."/>
            <person name="Haas B."/>
            <person name="Abouelleil A."/>
            <person name="Alvarado L."/>
            <person name="Arachchi H.M."/>
            <person name="Berlin A."/>
            <person name="Brown A."/>
            <person name="Chapman S.B."/>
            <person name="Chen Z."/>
            <person name="Dunbar C."/>
            <person name="Freedman E."/>
            <person name="Gearin G."/>
            <person name="Gellesch M."/>
            <person name="Goldberg J."/>
            <person name="Griggs A."/>
            <person name="Gujja S."/>
            <person name="Heiman D."/>
            <person name="Howarth C."/>
            <person name="Larson L."/>
            <person name="Lui A."/>
            <person name="MacDonald P.J.P."/>
            <person name="Mehta T."/>
            <person name="Montmayeur A."/>
            <person name="Murphy C."/>
            <person name="Neiman D."/>
            <person name="Pearson M."/>
            <person name="Priest M."/>
            <person name="Roberts A."/>
            <person name="Saif S."/>
            <person name="Shea T."/>
            <person name="Shenoy N."/>
            <person name="Sisk P."/>
            <person name="Stolte C."/>
            <person name="Sykes S."/>
            <person name="Yandava C."/>
            <person name="Wortman J."/>
            <person name="Nusbaum C."/>
            <person name="Birren B."/>
        </authorList>
    </citation>
    <scope>NUCLEOTIDE SEQUENCE</scope>
    <source>
        <strain evidence="4">ATCC 64411</strain>
    </source>
</reference>
<keyword evidence="2" id="KW-0732">Signal</keyword>
<feature type="chain" id="PRO_5009385390" description="Ubiquitin-like domain-containing protein" evidence="2">
    <location>
        <begin position="23"/>
        <end position="559"/>
    </location>
</feature>
<evidence type="ECO:0000256" key="1">
    <source>
        <dbReference type="SAM" id="MobiDB-lite"/>
    </source>
</evidence>
<dbReference type="InterPro" id="IPR054464">
    <property type="entry name" value="ULD_fung"/>
</dbReference>
<name>A0A0C4DWE8_MAGP6</name>
<reference evidence="5" key="4">
    <citation type="journal article" date="2015" name="G3 (Bethesda)">
        <title>Genome sequences of three phytopathogenic species of the Magnaporthaceae family of fungi.</title>
        <authorList>
            <person name="Okagaki L.H."/>
            <person name="Nunes C.C."/>
            <person name="Sailsbery J."/>
            <person name="Clay B."/>
            <person name="Brown D."/>
            <person name="John T."/>
            <person name="Oh Y."/>
            <person name="Young N."/>
            <person name="Fitzgerald M."/>
            <person name="Haas B.J."/>
            <person name="Zeng Q."/>
            <person name="Young S."/>
            <person name="Adiconis X."/>
            <person name="Fan L."/>
            <person name="Levin J.Z."/>
            <person name="Mitchell T.K."/>
            <person name="Okubara P.A."/>
            <person name="Farman M.L."/>
            <person name="Kohn L.M."/>
            <person name="Birren B."/>
            <person name="Ma L.-J."/>
            <person name="Dean R.A."/>
        </authorList>
    </citation>
    <scope>NUCLEOTIDE SEQUENCE</scope>
    <source>
        <strain evidence="5">ATCC 64411 / 73-15</strain>
    </source>
</reference>
<dbReference type="Proteomes" id="UP000011715">
    <property type="component" value="Unassembled WGS sequence"/>
</dbReference>
<dbReference type="EMBL" id="ADBL01001021">
    <property type="status" value="NOT_ANNOTATED_CDS"/>
    <property type="molecule type" value="Genomic_DNA"/>
</dbReference>
<gene>
    <name evidence="4" type="ORF">MAPG_04324</name>
</gene>
<reference evidence="4" key="2">
    <citation type="submission" date="2010-05" db="EMBL/GenBank/DDBJ databases">
        <title>The Genome Sequence of Magnaporthe poae strain ATCC 64411.</title>
        <authorList>
            <consortium name="The Broad Institute Genome Sequencing Platform"/>
            <consortium name="Broad Institute Genome Sequencing Center for Infectious Disease"/>
            <person name="Ma L.-J."/>
            <person name="Dead R."/>
            <person name="Young S."/>
            <person name="Zeng Q."/>
            <person name="Koehrsen M."/>
            <person name="Alvarado L."/>
            <person name="Berlin A."/>
            <person name="Chapman S.B."/>
            <person name="Chen Z."/>
            <person name="Freedman E."/>
            <person name="Gellesch M."/>
            <person name="Goldberg J."/>
            <person name="Griggs A."/>
            <person name="Gujja S."/>
            <person name="Heilman E.R."/>
            <person name="Heiman D."/>
            <person name="Hepburn T."/>
            <person name="Howarth C."/>
            <person name="Jen D."/>
            <person name="Larson L."/>
            <person name="Mehta T."/>
            <person name="Neiman D."/>
            <person name="Pearson M."/>
            <person name="Roberts A."/>
            <person name="Saif S."/>
            <person name="Shea T."/>
            <person name="Shenoy N."/>
            <person name="Sisk P."/>
            <person name="Stolte C."/>
            <person name="Sykes S."/>
            <person name="Walk T."/>
            <person name="White J."/>
            <person name="Yandava C."/>
            <person name="Haas B."/>
            <person name="Nusbaum C."/>
            <person name="Birren B."/>
        </authorList>
    </citation>
    <scope>NUCLEOTIDE SEQUENCE</scope>
    <source>
        <strain evidence="4">ATCC 64411</strain>
    </source>
</reference>
<evidence type="ECO:0000313" key="4">
    <source>
        <dbReference type="EMBL" id="KLU85296.1"/>
    </source>
</evidence>
<feature type="domain" description="Ubiquitin-like" evidence="3">
    <location>
        <begin position="195"/>
        <end position="277"/>
    </location>
</feature>
<proteinExistence type="predicted"/>
<feature type="compositionally biased region" description="Basic residues" evidence="1">
    <location>
        <begin position="334"/>
        <end position="348"/>
    </location>
</feature>
<evidence type="ECO:0000256" key="2">
    <source>
        <dbReference type="SAM" id="SignalP"/>
    </source>
</evidence>
<protein>
    <recommendedName>
        <fullName evidence="3">Ubiquitin-like domain-containing protein</fullName>
    </recommendedName>
</protein>